<feature type="compositionally biased region" description="Low complexity" evidence="1">
    <location>
        <begin position="652"/>
        <end position="661"/>
    </location>
</feature>
<feature type="domain" description="HAUS augmin-like complex subunit 6 N-terminal" evidence="2">
    <location>
        <begin position="14"/>
        <end position="239"/>
    </location>
</feature>
<evidence type="ECO:0000313" key="4">
    <source>
        <dbReference type="Proteomes" id="UP000308365"/>
    </source>
</evidence>
<dbReference type="GO" id="GO:0008017">
    <property type="term" value="F:microtubule binding"/>
    <property type="evidence" value="ECO:0007669"/>
    <property type="project" value="TreeGrafter"/>
</dbReference>
<reference evidence="4" key="1">
    <citation type="journal article" date="2019" name="IScience">
        <title>Narwhal Genome Reveals Long-Term Low Genetic Diversity despite Current Large Abundance Size.</title>
        <authorList>
            <person name="Westbury M.V."/>
            <person name="Petersen B."/>
            <person name="Garde E."/>
            <person name="Heide-Jorgensen M.P."/>
            <person name="Lorenzen E.D."/>
        </authorList>
    </citation>
    <scope>NUCLEOTIDE SEQUENCE [LARGE SCALE GENOMIC DNA]</scope>
</reference>
<dbReference type="Gene3D" id="1.10.260.60">
    <property type="match status" value="1"/>
</dbReference>
<sequence length="1110" mass="126315">MSSAWVPSFEKEHLWMYLQALGFEPGSATVAGGKIVSHTHLGVNMFDKLNRDAFQIVSYFLFQTLDQSLTKEVFKLCWPPFDQKSDTEFRKHCCEWLKKISAECGSSFPQVVGSLFLSPGGPKFIHLMYHFARFVAINYIKTHSKNSSVHFTETFNVKPQDLHKCIARCHVARNRFLQILQREDYVTRKYQENAQLSVKQIQNLRSECIGQQNEIKKMEPYDDQSNIQEKIQKVRSLWASVNETLMVLEKEREVVSSVLSVVNQYTLDGTNVAINIPRLLLDKIEKQMCQLHIGNVYEAGKLNLLTVIQLLNEVLKVMKYEHCQANQARLTIDLHFLEKETKVQRERLSDLKHMRYKIKEDLSTIKHSIVEKQEEWHKNWKEFLGLSPFSLIKGWTPSPVGAEPAVYLWPLPVYDKPHDVAHEILETIRLKDLERDSLVEKECVKEKWNLLHEFLQTEIKNHREVNGCLENRSQTSGEDRRVEIAEKNKSPRPVSKLHAQEKQEEKRHRVTSREQVAGPLPAEELGRVRPGTHVEEEERDDKAVDLLPPMSPLSFDPASEEAYEKSILLQYPASLPDTRKQHTQENDCRRASDILETKCDLANSPASFLLQPISPSDRNSVTLLEKDTKLTTPREKNETVSKKTPEFEAEDSSSSNIAKSSAFGGSLPAKKSDPFQKEQDHLVEEVARAVLSDSPQPSKGKEVILEELIDSLASNPFLTRSQIPRTPENLISEIRSSWRKAVKIEDNRSAEPIQMDTEHREVLPESLPVVHNQKELNVDSFFSATTVSDSSHSHLPEEKVVSDCLKCVLQKPVVTSCIGEPITQNVSDLLNKDIICKQGLECTALQNKFLETSQIETFSPAVGNRRDVIGSSEEEYIKISDHSKTSYKDLSMHKSMLWNSFQISSGISSSFKDSDFGILHETLPEEVGHLSLNSSSSTEANFKLEPNSPMHSGIFPEGAVGGRQNTPESDFNLQATWSGYEALKKSVPKQREEICLSNPETLERHKPELSLTSQYMQTDDMLNFWGIHDMHIDCTKPSSRMSLGERKRSLSPLIKFSPVEQRLRTTIPCSLGERLPNLTVNFAEEEILNKSLDAKESPSDLKDEVVAQST</sequence>
<feature type="compositionally biased region" description="Basic and acidic residues" evidence="1">
    <location>
        <begin position="670"/>
        <end position="679"/>
    </location>
</feature>
<protein>
    <recommendedName>
        <fullName evidence="2">HAUS augmin-like complex subunit 6 N-terminal domain-containing protein</fullName>
    </recommendedName>
</protein>
<feature type="region of interest" description="Disordered" evidence="1">
    <location>
        <begin position="471"/>
        <end position="549"/>
    </location>
</feature>
<evidence type="ECO:0000259" key="2">
    <source>
        <dbReference type="Pfam" id="PF14661"/>
    </source>
</evidence>
<feature type="region of interest" description="Disordered" evidence="1">
    <location>
        <begin position="619"/>
        <end position="679"/>
    </location>
</feature>
<dbReference type="GO" id="GO:1990498">
    <property type="term" value="C:mitotic spindle microtubule"/>
    <property type="evidence" value="ECO:0007669"/>
    <property type="project" value="TreeGrafter"/>
</dbReference>
<proteinExistence type="predicted"/>
<name>A0A4U1FI28_MONMO</name>
<dbReference type="AlphaFoldDB" id="A0A4U1FI28"/>
<evidence type="ECO:0000313" key="3">
    <source>
        <dbReference type="EMBL" id="TKC49619.1"/>
    </source>
</evidence>
<dbReference type="InterPro" id="IPR028163">
    <property type="entry name" value="HAUS_6_N"/>
</dbReference>
<gene>
    <name evidence="3" type="ORF">EI555_000883</name>
</gene>
<feature type="compositionally biased region" description="Basic and acidic residues" evidence="1">
    <location>
        <begin position="498"/>
        <end position="507"/>
    </location>
</feature>
<dbReference type="EMBL" id="RWIC01000114">
    <property type="protein sequence ID" value="TKC49619.1"/>
    <property type="molecule type" value="Genomic_DNA"/>
</dbReference>
<dbReference type="InterPro" id="IPR026797">
    <property type="entry name" value="HAUS_6"/>
</dbReference>
<feature type="compositionally biased region" description="Basic and acidic residues" evidence="1">
    <location>
        <begin position="624"/>
        <end position="646"/>
    </location>
</feature>
<feature type="compositionally biased region" description="Basic and acidic residues" evidence="1">
    <location>
        <begin position="477"/>
        <end position="489"/>
    </location>
</feature>
<dbReference type="GO" id="GO:0051225">
    <property type="term" value="P:spindle assembly"/>
    <property type="evidence" value="ECO:0007669"/>
    <property type="project" value="InterPro"/>
</dbReference>
<comment type="caution">
    <text evidence="3">The sequence shown here is derived from an EMBL/GenBank/DDBJ whole genome shotgun (WGS) entry which is preliminary data.</text>
</comment>
<dbReference type="GO" id="GO:0070652">
    <property type="term" value="C:HAUS complex"/>
    <property type="evidence" value="ECO:0007669"/>
    <property type="project" value="InterPro"/>
</dbReference>
<dbReference type="Pfam" id="PF14661">
    <property type="entry name" value="HAUS6_N"/>
    <property type="match status" value="1"/>
</dbReference>
<dbReference type="Proteomes" id="UP000308365">
    <property type="component" value="Unassembled WGS sequence"/>
</dbReference>
<evidence type="ECO:0000256" key="1">
    <source>
        <dbReference type="SAM" id="MobiDB-lite"/>
    </source>
</evidence>
<dbReference type="PANTHER" id="PTHR16151">
    <property type="entry name" value="HAUS AUGMIN-LIKE COMPLEX SUBUNIT 6"/>
    <property type="match status" value="1"/>
</dbReference>
<accession>A0A4U1FI28</accession>
<feature type="compositionally biased region" description="Basic and acidic residues" evidence="1">
    <location>
        <begin position="524"/>
        <end position="544"/>
    </location>
</feature>
<organism evidence="3 4">
    <name type="scientific">Monodon monoceros</name>
    <name type="common">Narwhal</name>
    <name type="synonym">Ceratodon monodon</name>
    <dbReference type="NCBI Taxonomy" id="40151"/>
    <lineage>
        <taxon>Eukaryota</taxon>
        <taxon>Metazoa</taxon>
        <taxon>Chordata</taxon>
        <taxon>Craniata</taxon>
        <taxon>Vertebrata</taxon>
        <taxon>Euteleostomi</taxon>
        <taxon>Mammalia</taxon>
        <taxon>Eutheria</taxon>
        <taxon>Laurasiatheria</taxon>
        <taxon>Artiodactyla</taxon>
        <taxon>Whippomorpha</taxon>
        <taxon>Cetacea</taxon>
        <taxon>Odontoceti</taxon>
        <taxon>Monodontidae</taxon>
        <taxon>Monodon</taxon>
    </lineage>
</organism>
<dbReference type="PANTHER" id="PTHR16151:SF2">
    <property type="entry name" value="HAUS AUGMIN-LIKE COMPLEX SUBUNIT 6"/>
    <property type="match status" value="1"/>
</dbReference>